<proteinExistence type="predicted"/>
<keyword evidence="2" id="KW-1133">Transmembrane helix</keyword>
<dbReference type="AlphaFoldDB" id="A0A178K0S2"/>
<evidence type="ECO:0000256" key="1">
    <source>
        <dbReference type="SAM" id="MobiDB-lite"/>
    </source>
</evidence>
<keyword evidence="2" id="KW-0812">Transmembrane</keyword>
<dbReference type="InterPro" id="IPR052945">
    <property type="entry name" value="Mitotic_Regulator"/>
</dbReference>
<dbReference type="Pfam" id="PF08238">
    <property type="entry name" value="Sel1"/>
    <property type="match status" value="5"/>
</dbReference>
<dbReference type="EMBL" id="LVHF01000033">
    <property type="protein sequence ID" value="OAN10928.1"/>
    <property type="molecule type" value="Genomic_DNA"/>
</dbReference>
<feature type="transmembrane region" description="Helical" evidence="2">
    <location>
        <begin position="6"/>
        <end position="25"/>
    </location>
</feature>
<dbReference type="InterPro" id="IPR006597">
    <property type="entry name" value="Sel1-like"/>
</dbReference>
<dbReference type="Gene3D" id="1.25.40.10">
    <property type="entry name" value="Tetratricopeptide repeat domain"/>
    <property type="match status" value="1"/>
</dbReference>
<dbReference type="STRING" id="858640.A3K86_18260"/>
<organism evidence="3 4">
    <name type="scientific">Photobacterium jeanii</name>
    <dbReference type="NCBI Taxonomy" id="858640"/>
    <lineage>
        <taxon>Bacteria</taxon>
        <taxon>Pseudomonadati</taxon>
        <taxon>Pseudomonadota</taxon>
        <taxon>Gammaproteobacteria</taxon>
        <taxon>Vibrionales</taxon>
        <taxon>Vibrionaceae</taxon>
        <taxon>Photobacterium</taxon>
    </lineage>
</organism>
<keyword evidence="2" id="KW-0472">Membrane</keyword>
<comment type="caution">
    <text evidence="3">The sequence shown here is derived from an EMBL/GenBank/DDBJ whole genome shotgun (WGS) entry which is preliminary data.</text>
</comment>
<sequence length="484" mass="54403">MFSWDQLSTIAVGAAGLTVPLAWLIHRYFKAARRKEQEQREQVSKAEKYQLVLEKAKAAEHEDKVFKAQTGHIPSLLSLAKECETNNVSLAVRWYQKAAEQDNEIAQHALARLCKLDPEDPHGEARSKYWEAFIKAKRRDQQALFDLGRYQLRGYGTDINFDSGVENILAAARLDFVPAQLFLGDWYVSEMATQNNPQEAFRWRLRAAINHDAKAFLKLAFCYQTGLGVIKDKTKALYWLERAAEQGNSEAQYLAAKMHLGLTANDAAIAYIWLSLAYAGGLKEAKKERDDVVQVVGITSILDVQRLTKTIYRQMAQDVIPEHSVIKLIDKVYNRKGYRPTEDDLRRLAHDDLLLDGEEFMFENAQQEPAVEHVSIYAKPVSPVSSAGYQAESATSPIAVSTPSQAEFETSVEGVAMTFDGAEQNTQVLSEPLDDASRENQEKSPKSSQQYQTMNWSTSWDSMNNSLEESVQSSNGERSSGVMS</sequence>
<keyword evidence="4" id="KW-1185">Reference proteome</keyword>
<dbReference type="SMART" id="SM00671">
    <property type="entry name" value="SEL1"/>
    <property type="match status" value="5"/>
</dbReference>
<dbReference type="InterPro" id="IPR011990">
    <property type="entry name" value="TPR-like_helical_dom_sf"/>
</dbReference>
<evidence type="ECO:0008006" key="5">
    <source>
        <dbReference type="Google" id="ProtNLM"/>
    </source>
</evidence>
<accession>A0A178K0S2</accession>
<dbReference type="PANTHER" id="PTHR43628:SF1">
    <property type="entry name" value="CHITIN SYNTHASE REGULATORY FACTOR 2-RELATED"/>
    <property type="match status" value="1"/>
</dbReference>
<feature type="region of interest" description="Disordered" evidence="1">
    <location>
        <begin position="432"/>
        <end position="484"/>
    </location>
</feature>
<reference evidence="3 4" key="1">
    <citation type="submission" date="2016-03" db="EMBL/GenBank/DDBJ databases">
        <title>Photobacterium proteolyticum sp. nov. a protease producing bacterium isolated from ocean sediments of Laizhou Bay.</title>
        <authorList>
            <person name="Li Y."/>
        </authorList>
    </citation>
    <scope>NUCLEOTIDE SEQUENCE [LARGE SCALE GENOMIC DNA]</scope>
    <source>
        <strain evidence="3 4">R-40508</strain>
    </source>
</reference>
<evidence type="ECO:0000256" key="2">
    <source>
        <dbReference type="SAM" id="Phobius"/>
    </source>
</evidence>
<dbReference type="RefSeq" id="WP_232322027.1">
    <property type="nucleotide sequence ID" value="NZ_LVHF01000033.1"/>
</dbReference>
<dbReference type="SUPFAM" id="SSF81901">
    <property type="entry name" value="HCP-like"/>
    <property type="match status" value="1"/>
</dbReference>
<feature type="compositionally biased region" description="Polar residues" evidence="1">
    <location>
        <begin position="446"/>
        <end position="484"/>
    </location>
</feature>
<gene>
    <name evidence="3" type="ORF">A3K86_18260</name>
</gene>
<name>A0A178K0S2_9GAMM</name>
<dbReference type="PANTHER" id="PTHR43628">
    <property type="entry name" value="ACTIVATOR OF C KINASE PROTEIN 1-RELATED"/>
    <property type="match status" value="1"/>
</dbReference>
<dbReference type="Proteomes" id="UP000078503">
    <property type="component" value="Unassembled WGS sequence"/>
</dbReference>
<feature type="compositionally biased region" description="Basic and acidic residues" evidence="1">
    <location>
        <begin position="435"/>
        <end position="445"/>
    </location>
</feature>
<evidence type="ECO:0000313" key="3">
    <source>
        <dbReference type="EMBL" id="OAN10928.1"/>
    </source>
</evidence>
<evidence type="ECO:0000313" key="4">
    <source>
        <dbReference type="Proteomes" id="UP000078503"/>
    </source>
</evidence>
<protein>
    <recommendedName>
        <fullName evidence="5">Sel1 repeat family protein</fullName>
    </recommendedName>
</protein>